<dbReference type="Proteomes" id="UP001620645">
    <property type="component" value="Unassembled WGS sequence"/>
</dbReference>
<keyword evidence="3" id="KW-0813">Transport</keyword>
<keyword evidence="10" id="KW-1185">Reference proteome</keyword>
<reference evidence="9 10" key="1">
    <citation type="submission" date="2024-10" db="EMBL/GenBank/DDBJ databases">
        <authorList>
            <person name="Kim D."/>
        </authorList>
    </citation>
    <scope>NUCLEOTIDE SEQUENCE [LARGE SCALE GENOMIC DNA]</scope>
    <source>
        <strain evidence="9">Taebaek</strain>
    </source>
</reference>
<gene>
    <name evidence="9" type="ORF">niasHS_003256</name>
</gene>
<evidence type="ECO:0000313" key="10">
    <source>
        <dbReference type="Proteomes" id="UP001620645"/>
    </source>
</evidence>
<feature type="transmembrane region" description="Helical" evidence="8">
    <location>
        <begin position="209"/>
        <end position="228"/>
    </location>
</feature>
<evidence type="ECO:0008006" key="11">
    <source>
        <dbReference type="Google" id="ProtNLM"/>
    </source>
</evidence>
<evidence type="ECO:0000256" key="4">
    <source>
        <dbReference type="ARBA" id="ARBA00022692"/>
    </source>
</evidence>
<dbReference type="Gene3D" id="1.20.1250.20">
    <property type="entry name" value="MFS general substrate transporter like domains"/>
    <property type="match status" value="2"/>
</dbReference>
<dbReference type="InterPro" id="IPR050930">
    <property type="entry name" value="MFS_Vesicular_Transporter"/>
</dbReference>
<dbReference type="SUPFAM" id="SSF103473">
    <property type="entry name" value="MFS general substrate transporter"/>
    <property type="match status" value="1"/>
</dbReference>
<feature type="transmembrane region" description="Helical" evidence="8">
    <location>
        <begin position="12"/>
        <end position="34"/>
    </location>
</feature>
<dbReference type="Pfam" id="PF07690">
    <property type="entry name" value="MFS_1"/>
    <property type="match status" value="1"/>
</dbReference>
<dbReference type="PRINTS" id="PR01035">
    <property type="entry name" value="TCRTETA"/>
</dbReference>
<protein>
    <recommendedName>
        <fullName evidence="11">Major facilitator superfamily (MFS) profile domain-containing protein</fullName>
    </recommendedName>
</protein>
<keyword evidence="4 8" id="KW-0812">Transmembrane</keyword>
<evidence type="ECO:0000256" key="8">
    <source>
        <dbReference type="SAM" id="Phobius"/>
    </source>
</evidence>
<dbReference type="GO" id="GO:0016020">
    <property type="term" value="C:membrane"/>
    <property type="evidence" value="ECO:0007669"/>
    <property type="project" value="UniProtKB-SubCell"/>
</dbReference>
<sequence>MFKELTNRQLVAIVMLAISNLCSTVVVSCIGPIYPGEAKRRGMSEAQIGLVFGLFQLVMFISAPLLGKYMHVIGSKWMCIAGLQIASLAAIAFGTLNWIHDGFHFFWASLFIRFIEALGEACFLTASLAIKFDPFPFYGFMETVAGFGFTVGPLIGGVLYDNFGGFQMPFFVLGTLLLAATIPAYFLIDEVKDDFSEDPLGMFGMLKIPSLWLMVFAVVLCAISLSFLDPILSGHLQSFGFTHTKTGLMFFLCDGSYCLTATLWGVLLDRWNCNNFLMFFGSSATIVSLVLFGVVEKRLEWICISLAILGIASGALYIPSFQQCLDVVKKRGYDDSFQTYGCVSGLIQSSYALGGFMGPTVLGGWGCQKFGLRSIVLSIVVINLIFIFALLSFLTAKRFCTATTYFVDEAHSSIIIKESNRNSLETL</sequence>
<dbReference type="InterPro" id="IPR036259">
    <property type="entry name" value="MFS_trans_sf"/>
</dbReference>
<proteinExistence type="inferred from homology"/>
<feature type="transmembrane region" description="Helical" evidence="8">
    <location>
        <begin position="370"/>
        <end position="394"/>
    </location>
</feature>
<evidence type="ECO:0000256" key="7">
    <source>
        <dbReference type="ARBA" id="ARBA00023136"/>
    </source>
</evidence>
<dbReference type="EMBL" id="JBICCN010000026">
    <property type="protein sequence ID" value="KAL3101847.1"/>
    <property type="molecule type" value="Genomic_DNA"/>
</dbReference>
<accession>A0ABD2KGB8</accession>
<feature type="transmembrane region" description="Helical" evidence="8">
    <location>
        <begin position="166"/>
        <end position="188"/>
    </location>
</feature>
<keyword evidence="5" id="KW-0532">Neurotransmitter transport</keyword>
<dbReference type="PANTHER" id="PTHR23506">
    <property type="entry name" value="GH10249P"/>
    <property type="match status" value="1"/>
</dbReference>
<feature type="transmembrane region" description="Helical" evidence="8">
    <location>
        <begin position="78"/>
        <end position="99"/>
    </location>
</feature>
<keyword evidence="6 8" id="KW-1133">Transmembrane helix</keyword>
<dbReference type="PROSITE" id="PS51257">
    <property type="entry name" value="PROKAR_LIPOPROTEIN"/>
    <property type="match status" value="1"/>
</dbReference>
<comment type="similarity">
    <text evidence="2">Belongs to the major facilitator superfamily. Vesicular transporter family.</text>
</comment>
<organism evidence="9 10">
    <name type="scientific">Heterodera schachtii</name>
    <name type="common">Sugarbeet cyst nematode worm</name>
    <name type="synonym">Tylenchus schachtii</name>
    <dbReference type="NCBI Taxonomy" id="97005"/>
    <lineage>
        <taxon>Eukaryota</taxon>
        <taxon>Metazoa</taxon>
        <taxon>Ecdysozoa</taxon>
        <taxon>Nematoda</taxon>
        <taxon>Chromadorea</taxon>
        <taxon>Rhabditida</taxon>
        <taxon>Tylenchina</taxon>
        <taxon>Tylenchomorpha</taxon>
        <taxon>Tylenchoidea</taxon>
        <taxon>Heteroderidae</taxon>
        <taxon>Heteroderinae</taxon>
        <taxon>Heterodera</taxon>
    </lineage>
</organism>
<evidence type="ECO:0000313" key="9">
    <source>
        <dbReference type="EMBL" id="KAL3101847.1"/>
    </source>
</evidence>
<feature type="transmembrane region" description="Helical" evidence="8">
    <location>
        <begin position="299"/>
        <end position="318"/>
    </location>
</feature>
<feature type="transmembrane region" description="Helical" evidence="8">
    <location>
        <begin position="248"/>
        <end position="268"/>
    </location>
</feature>
<dbReference type="InterPro" id="IPR011701">
    <property type="entry name" value="MFS"/>
</dbReference>
<feature type="transmembrane region" description="Helical" evidence="8">
    <location>
        <begin position="137"/>
        <end position="160"/>
    </location>
</feature>
<dbReference type="AlphaFoldDB" id="A0ABD2KGB8"/>
<keyword evidence="7 8" id="KW-0472">Membrane</keyword>
<name>A0ABD2KGB8_HETSC</name>
<dbReference type="PANTHER" id="PTHR23506:SF26">
    <property type="entry name" value="MFS-TYPE TRANSPORTER SLC18B1"/>
    <property type="match status" value="1"/>
</dbReference>
<evidence type="ECO:0000256" key="6">
    <source>
        <dbReference type="ARBA" id="ARBA00022989"/>
    </source>
</evidence>
<evidence type="ECO:0000256" key="3">
    <source>
        <dbReference type="ARBA" id="ARBA00022448"/>
    </source>
</evidence>
<feature type="transmembrane region" description="Helical" evidence="8">
    <location>
        <begin position="339"/>
        <end position="358"/>
    </location>
</feature>
<dbReference type="InterPro" id="IPR001958">
    <property type="entry name" value="Tet-R_TetA/multi-R_MdtG-like"/>
</dbReference>
<evidence type="ECO:0000256" key="1">
    <source>
        <dbReference type="ARBA" id="ARBA00004141"/>
    </source>
</evidence>
<feature type="transmembrane region" description="Helical" evidence="8">
    <location>
        <begin position="46"/>
        <end position="66"/>
    </location>
</feature>
<feature type="transmembrane region" description="Helical" evidence="8">
    <location>
        <begin position="105"/>
        <end position="130"/>
    </location>
</feature>
<evidence type="ECO:0000256" key="2">
    <source>
        <dbReference type="ARBA" id="ARBA00006829"/>
    </source>
</evidence>
<comment type="caution">
    <text evidence="9">The sequence shown here is derived from an EMBL/GenBank/DDBJ whole genome shotgun (WGS) entry which is preliminary data.</text>
</comment>
<feature type="transmembrane region" description="Helical" evidence="8">
    <location>
        <begin position="275"/>
        <end position="293"/>
    </location>
</feature>
<evidence type="ECO:0000256" key="5">
    <source>
        <dbReference type="ARBA" id="ARBA00022775"/>
    </source>
</evidence>
<comment type="subcellular location">
    <subcellularLocation>
        <location evidence="1">Membrane</location>
        <topology evidence="1">Multi-pass membrane protein</topology>
    </subcellularLocation>
</comment>